<evidence type="ECO:0000256" key="3">
    <source>
        <dbReference type="ARBA" id="ARBA00022801"/>
    </source>
</evidence>
<accession>A0A832LJ99</accession>
<comment type="pathway">
    <text evidence="7">Pyrimidine metabolism; dUMP biosynthesis; dUMP from dCTP (dUTP route): step 2/2.</text>
</comment>
<protein>
    <recommendedName>
        <fullName evidence="7">Deoxyuridine 5'-triphosphate nucleotidohydrolase</fullName>
        <shortName evidence="7">dUTPase</shortName>
        <ecNumber evidence="7">3.6.1.23</ecNumber>
    </recommendedName>
    <alternativeName>
        <fullName evidence="7">dUTP pyrophosphatase</fullName>
    </alternativeName>
</protein>
<dbReference type="UniPathway" id="UPA00610">
    <property type="reaction ID" value="UER00666"/>
</dbReference>
<evidence type="ECO:0000256" key="6">
    <source>
        <dbReference type="ARBA" id="ARBA00047686"/>
    </source>
</evidence>
<dbReference type="Pfam" id="PF00692">
    <property type="entry name" value="dUTPase"/>
    <property type="match status" value="1"/>
</dbReference>
<evidence type="ECO:0000256" key="4">
    <source>
        <dbReference type="ARBA" id="ARBA00022842"/>
    </source>
</evidence>
<comment type="cofactor">
    <cofactor evidence="7">
        <name>Mg(2+)</name>
        <dbReference type="ChEBI" id="CHEBI:18420"/>
    </cofactor>
</comment>
<feature type="binding site" evidence="7">
    <location>
        <begin position="71"/>
        <end position="73"/>
    </location>
    <ligand>
        <name>substrate</name>
    </ligand>
</feature>
<evidence type="ECO:0000256" key="7">
    <source>
        <dbReference type="HAMAP-Rule" id="MF_00116"/>
    </source>
</evidence>
<sequence length="152" mass="16492">MSETVEIKIKRLSDEFSDVPLPAYATEESAGMDIRAAVKDELIIEPGKVALVPTNLSVEIPKGYEIQVRPRSGLAANHSIGILNSPGTIDSDYRGEVKIILMNFGDQPFAIHRGDRIAQLVVSKVYSAKIVETENLNSSIRGEGGFGHTGKK</sequence>
<name>A0A832LJ99_9BACT</name>
<keyword evidence="3 7" id="KW-0378">Hydrolase</keyword>
<feature type="binding site" evidence="7">
    <location>
        <begin position="88"/>
        <end position="90"/>
    </location>
    <ligand>
        <name>substrate</name>
    </ligand>
</feature>
<dbReference type="Gene3D" id="2.70.40.10">
    <property type="match status" value="1"/>
</dbReference>
<dbReference type="EC" id="3.6.1.23" evidence="7"/>
<evidence type="ECO:0000256" key="1">
    <source>
        <dbReference type="ARBA" id="ARBA00006581"/>
    </source>
</evidence>
<keyword evidence="2 7" id="KW-0479">Metal-binding</keyword>
<dbReference type="NCBIfam" id="NF001862">
    <property type="entry name" value="PRK00601.1"/>
    <property type="match status" value="1"/>
</dbReference>
<dbReference type="SUPFAM" id="SSF51283">
    <property type="entry name" value="dUTPase-like"/>
    <property type="match status" value="1"/>
</dbReference>
<dbReference type="GO" id="GO:0006226">
    <property type="term" value="P:dUMP biosynthetic process"/>
    <property type="evidence" value="ECO:0007669"/>
    <property type="project" value="UniProtKB-UniRule"/>
</dbReference>
<dbReference type="PANTHER" id="PTHR11241">
    <property type="entry name" value="DEOXYURIDINE 5'-TRIPHOSPHATE NUCLEOTIDOHYDROLASE"/>
    <property type="match status" value="1"/>
</dbReference>
<comment type="similarity">
    <text evidence="1 7">Belongs to the dUTPase family.</text>
</comment>
<dbReference type="NCBIfam" id="TIGR00576">
    <property type="entry name" value="dut"/>
    <property type="match status" value="1"/>
</dbReference>
<comment type="catalytic activity">
    <reaction evidence="6 7">
        <text>dUTP + H2O = dUMP + diphosphate + H(+)</text>
        <dbReference type="Rhea" id="RHEA:10248"/>
        <dbReference type="ChEBI" id="CHEBI:15377"/>
        <dbReference type="ChEBI" id="CHEBI:15378"/>
        <dbReference type="ChEBI" id="CHEBI:33019"/>
        <dbReference type="ChEBI" id="CHEBI:61555"/>
        <dbReference type="ChEBI" id="CHEBI:246422"/>
        <dbReference type="EC" id="3.6.1.23"/>
    </reaction>
</comment>
<dbReference type="CDD" id="cd07557">
    <property type="entry name" value="trimeric_dUTPase"/>
    <property type="match status" value="1"/>
</dbReference>
<evidence type="ECO:0000256" key="2">
    <source>
        <dbReference type="ARBA" id="ARBA00022723"/>
    </source>
</evidence>
<dbReference type="PANTHER" id="PTHR11241:SF0">
    <property type="entry name" value="DEOXYURIDINE 5'-TRIPHOSPHATE NUCLEOTIDOHYDROLASE"/>
    <property type="match status" value="1"/>
</dbReference>
<comment type="function">
    <text evidence="7">This enzyme is involved in nucleotide metabolism: it produces dUMP, the immediate precursor of thymidine nucleotides and it decreases the intracellular concentration of dUTP so that uracil cannot be incorporated into DNA.</text>
</comment>
<organism evidence="9">
    <name type="scientific">Ignavibacterium album</name>
    <dbReference type="NCBI Taxonomy" id="591197"/>
    <lineage>
        <taxon>Bacteria</taxon>
        <taxon>Pseudomonadati</taxon>
        <taxon>Ignavibacteriota</taxon>
        <taxon>Ignavibacteria</taxon>
        <taxon>Ignavibacteriales</taxon>
        <taxon>Ignavibacteriaceae</taxon>
        <taxon>Ignavibacterium</taxon>
    </lineage>
</organism>
<feature type="domain" description="dUTPase-like" evidence="8">
    <location>
        <begin position="19"/>
        <end position="150"/>
    </location>
</feature>
<dbReference type="EMBL" id="DSVI01000020">
    <property type="protein sequence ID" value="HGT48949.1"/>
    <property type="molecule type" value="Genomic_DNA"/>
</dbReference>
<feature type="binding site" evidence="7">
    <location>
        <position position="84"/>
    </location>
    <ligand>
        <name>substrate</name>
    </ligand>
</feature>
<dbReference type="InterPro" id="IPR029054">
    <property type="entry name" value="dUTPase-like"/>
</dbReference>
<dbReference type="GO" id="GO:0004170">
    <property type="term" value="F:dUTP diphosphatase activity"/>
    <property type="evidence" value="ECO:0007669"/>
    <property type="project" value="UniProtKB-UniRule"/>
</dbReference>
<gene>
    <name evidence="7" type="primary">dut</name>
    <name evidence="9" type="ORF">ENS56_13010</name>
</gene>
<dbReference type="FunFam" id="2.70.40.10:FF:000002">
    <property type="entry name" value="dUTP diphosphatase"/>
    <property type="match status" value="1"/>
</dbReference>
<keyword evidence="4 7" id="KW-0460">Magnesium</keyword>
<dbReference type="HAMAP" id="MF_00116">
    <property type="entry name" value="dUTPase_bact"/>
    <property type="match status" value="1"/>
</dbReference>
<proteinExistence type="inferred from homology"/>
<evidence type="ECO:0000313" key="9">
    <source>
        <dbReference type="EMBL" id="HGT48949.1"/>
    </source>
</evidence>
<reference evidence="9" key="1">
    <citation type="journal article" date="2020" name="mSystems">
        <title>Genome- and Community-Level Interaction Insights into Carbon Utilization and Element Cycling Functions of Hydrothermarchaeota in Hydrothermal Sediment.</title>
        <authorList>
            <person name="Zhou Z."/>
            <person name="Liu Y."/>
            <person name="Xu W."/>
            <person name="Pan J."/>
            <person name="Luo Z.H."/>
            <person name="Li M."/>
        </authorList>
    </citation>
    <scope>NUCLEOTIDE SEQUENCE [LARGE SCALE GENOMIC DNA]</scope>
    <source>
        <strain evidence="9">SpSt-500</strain>
    </source>
</reference>
<dbReference type="InterPro" id="IPR008181">
    <property type="entry name" value="dUTPase"/>
</dbReference>
<keyword evidence="5 7" id="KW-0546">Nucleotide metabolism</keyword>
<dbReference type="GO" id="GO:0046081">
    <property type="term" value="P:dUTP catabolic process"/>
    <property type="evidence" value="ECO:0007669"/>
    <property type="project" value="InterPro"/>
</dbReference>
<evidence type="ECO:0000259" key="8">
    <source>
        <dbReference type="Pfam" id="PF00692"/>
    </source>
</evidence>
<dbReference type="GO" id="GO:0000287">
    <property type="term" value="F:magnesium ion binding"/>
    <property type="evidence" value="ECO:0007669"/>
    <property type="project" value="UniProtKB-UniRule"/>
</dbReference>
<dbReference type="InterPro" id="IPR036157">
    <property type="entry name" value="dUTPase-like_sf"/>
</dbReference>
<comment type="caution">
    <text evidence="9">The sequence shown here is derived from an EMBL/GenBank/DDBJ whole genome shotgun (WGS) entry which is preliminary data.</text>
</comment>
<dbReference type="AlphaFoldDB" id="A0A832LJ99"/>
<comment type="caution">
    <text evidence="7">Lacks conserved residue(s) required for the propagation of feature annotation.</text>
</comment>
<evidence type="ECO:0000256" key="5">
    <source>
        <dbReference type="ARBA" id="ARBA00023080"/>
    </source>
</evidence>
<dbReference type="InterPro" id="IPR033704">
    <property type="entry name" value="dUTPase_trimeric"/>
</dbReference>